<proteinExistence type="predicted"/>
<protein>
    <recommendedName>
        <fullName evidence="4">Endosialidase-like protein</fullName>
    </recommendedName>
</protein>
<evidence type="ECO:0000313" key="2">
    <source>
        <dbReference type="EMBL" id="PRY48101.1"/>
    </source>
</evidence>
<name>A0A2T0TR34_9SPHI</name>
<dbReference type="Proteomes" id="UP000238034">
    <property type="component" value="Unassembled WGS sequence"/>
</dbReference>
<dbReference type="AlphaFoldDB" id="A0A2T0TR34"/>
<evidence type="ECO:0000313" key="3">
    <source>
        <dbReference type="Proteomes" id="UP000238034"/>
    </source>
</evidence>
<feature type="coiled-coil region" evidence="1">
    <location>
        <begin position="258"/>
        <end position="302"/>
    </location>
</feature>
<reference evidence="2 3" key="1">
    <citation type="submission" date="2018-03" db="EMBL/GenBank/DDBJ databases">
        <title>Genomic Encyclopedia of Type Strains, Phase III (KMG-III): the genomes of soil and plant-associated and newly described type strains.</title>
        <authorList>
            <person name="Whitman W."/>
        </authorList>
    </citation>
    <scope>NUCLEOTIDE SEQUENCE [LARGE SCALE GENOMIC DNA]</scope>
    <source>
        <strain evidence="2 3">CGMCC 1.9313</strain>
    </source>
</reference>
<comment type="caution">
    <text evidence="2">The sequence shown here is derived from an EMBL/GenBank/DDBJ whole genome shotgun (WGS) entry which is preliminary data.</text>
</comment>
<evidence type="ECO:0008006" key="4">
    <source>
        <dbReference type="Google" id="ProtNLM"/>
    </source>
</evidence>
<dbReference type="EMBL" id="PVTH01000016">
    <property type="protein sequence ID" value="PRY48101.1"/>
    <property type="molecule type" value="Genomic_DNA"/>
</dbReference>
<organism evidence="2 3">
    <name type="scientific">Arcticibacter pallidicorallinus</name>
    <dbReference type="NCBI Taxonomy" id="1259464"/>
    <lineage>
        <taxon>Bacteria</taxon>
        <taxon>Pseudomonadati</taxon>
        <taxon>Bacteroidota</taxon>
        <taxon>Sphingobacteriia</taxon>
        <taxon>Sphingobacteriales</taxon>
        <taxon>Sphingobacteriaceae</taxon>
        <taxon>Arcticibacter</taxon>
    </lineage>
</organism>
<gene>
    <name evidence="2" type="ORF">B0I27_11635</name>
</gene>
<sequence>MTASLCYSQNTNTWPASGNVGIGTTNPLAPLDVSGNIILRNYQNVPGGGASILFTPFGDDYTHGPRIRSYLDYAAYNDSKARLILSSYWQGHKDELTIMDGKVGINTPFPSAALNVDPKGAGGIVVGNANTANGGHTSLILSISSAQDGYALIQGVKSSGSAHGTVSINPDGGNVGIGTSSPTAKLSVKGNIRAQEIKVDVANWPDYVFESDYTLKSLADVGDFIKMNKHLPGLPSAQDVEQEGINLGDMNARLLKKIEELTLHLIEKDKEIKVLQKEGAIHRNQQEQIDQLKEQMAELINRKR</sequence>
<keyword evidence="3" id="KW-1185">Reference proteome</keyword>
<evidence type="ECO:0000256" key="1">
    <source>
        <dbReference type="SAM" id="Coils"/>
    </source>
</evidence>
<accession>A0A2T0TR34</accession>
<keyword evidence="1" id="KW-0175">Coiled coil</keyword>